<dbReference type="EMBL" id="VUJX02000001">
    <property type="protein sequence ID" value="KAL0943073.1"/>
    <property type="molecule type" value="Genomic_DNA"/>
</dbReference>
<gene>
    <name evidence="1" type="ORF">CTRU02_200959</name>
</gene>
<proteinExistence type="predicted"/>
<sequence length="600" mass="66835">MFWPFSHSYPERRVVDVDRKSFDYVIVGGGTAACALASRLSEDLNVSVLLISKGKIQDDWISSIPIVGGARENQGSNIDTLWSETDDRWDGIKARIFTSQSLGGASNINGLMYTRGSPGNYNKWAALGNDEWSFEKCEPYFKKLENAHSQAEAPYRGHSDEAPLRYCMVVTDLRHSIELAASHLNLPVRHDANNPKAPSEGLFTVEHMIDKSGYRHSSYAAYLPKSLALERKERLTICGGAVATRLQLSQDGTRVTGVYLLDHLNQKAGKECLVQANREVIICCGTLFTPQLLMLSGIGPREKLKDHKINCVQDLPGVGANLHDHVAFAITFEVRLIDSYLRMLNPFTAIWLFLVYLVTKTGILSTSGGRLCAWIQSKNIDEATMTVKSQGNAFGENHDREDAALPENLPDLELLFFNAAFDYQAGKGYCGFQVALVQPFSEGRIELASSDPLALPKYHYQYITDPRDWAVARKGARFAMNYVEALRKTDYPFNCVWHLAPGATTGTVKGSWTDVSDEEIDAYIKKRMRNFYHPTSTCRMAPVEDGGVVGQDLRVHGFTNLRIADASVFPSNTSAHTAAPIYMVAERCADFIKNYWARSN</sequence>
<keyword evidence="2" id="KW-1185">Reference proteome</keyword>
<dbReference type="Proteomes" id="UP000805649">
    <property type="component" value="Unassembled WGS sequence"/>
</dbReference>
<reference evidence="1 2" key="1">
    <citation type="journal article" date="2020" name="Phytopathology">
        <title>Genome Sequence Resources of Colletotrichum truncatum, C. plurivorum, C. musicola, and C. sojae: Four Species Pathogenic to Soybean (Glycine max).</title>
        <authorList>
            <person name="Rogerio F."/>
            <person name="Boufleur T.R."/>
            <person name="Ciampi-Guillardi M."/>
            <person name="Sukno S.A."/>
            <person name="Thon M.R."/>
            <person name="Massola Junior N.S."/>
            <person name="Baroncelli R."/>
        </authorList>
    </citation>
    <scope>NUCLEOTIDE SEQUENCE [LARGE SCALE GENOMIC DNA]</scope>
    <source>
        <strain evidence="1 2">CMES1059</strain>
    </source>
</reference>
<protein>
    <submittedName>
        <fullName evidence="1">Choline dehydrogenase</fullName>
    </submittedName>
</protein>
<accession>A0ACC3ZG29</accession>
<comment type="caution">
    <text evidence="1">The sequence shown here is derived from an EMBL/GenBank/DDBJ whole genome shotgun (WGS) entry which is preliminary data.</text>
</comment>
<organism evidence="1 2">
    <name type="scientific">Colletotrichum truncatum</name>
    <name type="common">Anthracnose fungus</name>
    <name type="synonym">Colletotrichum capsici</name>
    <dbReference type="NCBI Taxonomy" id="5467"/>
    <lineage>
        <taxon>Eukaryota</taxon>
        <taxon>Fungi</taxon>
        <taxon>Dikarya</taxon>
        <taxon>Ascomycota</taxon>
        <taxon>Pezizomycotina</taxon>
        <taxon>Sordariomycetes</taxon>
        <taxon>Hypocreomycetidae</taxon>
        <taxon>Glomerellales</taxon>
        <taxon>Glomerellaceae</taxon>
        <taxon>Colletotrichum</taxon>
        <taxon>Colletotrichum truncatum species complex</taxon>
    </lineage>
</organism>
<evidence type="ECO:0000313" key="1">
    <source>
        <dbReference type="EMBL" id="KAL0943073.1"/>
    </source>
</evidence>
<name>A0ACC3ZG29_COLTU</name>
<evidence type="ECO:0000313" key="2">
    <source>
        <dbReference type="Proteomes" id="UP000805649"/>
    </source>
</evidence>